<evidence type="ECO:0000313" key="2">
    <source>
        <dbReference type="WBParaSite" id="RSKR_0000999300.1"/>
    </source>
</evidence>
<reference evidence="2" key="1">
    <citation type="submission" date="2016-11" db="UniProtKB">
        <authorList>
            <consortium name="WormBaseParasite"/>
        </authorList>
    </citation>
    <scope>IDENTIFICATION</scope>
    <source>
        <strain evidence="2">KR3021</strain>
    </source>
</reference>
<name>A0AC35UC76_9BILA</name>
<proteinExistence type="predicted"/>
<protein>
    <submittedName>
        <fullName evidence="2">AB hydrolase-1 domain-containing protein</fullName>
    </submittedName>
</protein>
<sequence length="213" mass="24656">MLTNDIKEVIDKLGVKKASVIGHDWGSIVAWSFGIYYPEMVEKLVIMDVPHPVVGGKYYQSNIQQFLRAWYIFFFQFPIVPELSMMVNDMKLLETMFRGKKGGIINRENFTDEDMAVYKYTFGQKGSLTYPINFYRGMLQRWSLIDFPKTLVQPDTLIIWGEKDHFVNSEMAQLSAKYCKNATVKLIPNSSHWVQQDSPVEVNNAMRAFLTAK</sequence>
<accession>A0AC35UC76</accession>
<dbReference type="Proteomes" id="UP000095286">
    <property type="component" value="Unplaced"/>
</dbReference>
<evidence type="ECO:0000313" key="1">
    <source>
        <dbReference type="Proteomes" id="UP000095286"/>
    </source>
</evidence>
<dbReference type="WBParaSite" id="RSKR_0000999300.1">
    <property type="protein sequence ID" value="RSKR_0000999300.1"/>
    <property type="gene ID" value="RSKR_0000999300"/>
</dbReference>
<organism evidence="1 2">
    <name type="scientific">Rhabditophanes sp. KR3021</name>
    <dbReference type="NCBI Taxonomy" id="114890"/>
    <lineage>
        <taxon>Eukaryota</taxon>
        <taxon>Metazoa</taxon>
        <taxon>Ecdysozoa</taxon>
        <taxon>Nematoda</taxon>
        <taxon>Chromadorea</taxon>
        <taxon>Rhabditida</taxon>
        <taxon>Tylenchina</taxon>
        <taxon>Panagrolaimomorpha</taxon>
        <taxon>Strongyloidoidea</taxon>
        <taxon>Alloionematidae</taxon>
        <taxon>Rhabditophanes</taxon>
    </lineage>
</organism>